<evidence type="ECO:0000313" key="3">
    <source>
        <dbReference type="EMBL" id="OMJ91187.1"/>
    </source>
</evidence>
<feature type="compositionally biased region" description="Basic and acidic residues" evidence="1">
    <location>
        <begin position="203"/>
        <end position="226"/>
    </location>
</feature>
<evidence type="ECO:0000256" key="2">
    <source>
        <dbReference type="SAM" id="Phobius"/>
    </source>
</evidence>
<keyword evidence="4" id="KW-1185">Reference proteome</keyword>
<proteinExistence type="predicted"/>
<sequence>MENERVAKTKIFILSMIWVQLFCIYLSLISLLSRDWINMNGLFENQTKHKFLGCAPYDSCSSYYKELSKISAGFTAVTIFCGLLSIFSVYFLSKYYNNYIDPIWITTLTIMIFLSRFSVFIRFLVKFKIAEDNDFHFKLLGYGGHLWGALIIIELIVLIIWSSLRKRIQIKVNIEEDNRIVHDKRNDEVNNERNDLNQENQEDDKNKLNNNHIETREDEENKVNES</sequence>
<name>A0A1R2CQA9_9CILI</name>
<protein>
    <submittedName>
        <fullName evidence="3">Uncharacterized protein</fullName>
    </submittedName>
</protein>
<dbReference type="AlphaFoldDB" id="A0A1R2CQA9"/>
<dbReference type="Proteomes" id="UP000187209">
    <property type="component" value="Unassembled WGS sequence"/>
</dbReference>
<gene>
    <name evidence="3" type="ORF">SteCoe_6359</name>
</gene>
<keyword evidence="2" id="KW-1133">Transmembrane helix</keyword>
<evidence type="ECO:0000256" key="1">
    <source>
        <dbReference type="SAM" id="MobiDB-lite"/>
    </source>
</evidence>
<dbReference type="EMBL" id="MPUH01000087">
    <property type="protein sequence ID" value="OMJ91187.1"/>
    <property type="molecule type" value="Genomic_DNA"/>
</dbReference>
<feature type="transmembrane region" description="Helical" evidence="2">
    <location>
        <begin position="70"/>
        <end position="92"/>
    </location>
</feature>
<comment type="caution">
    <text evidence="3">The sequence shown here is derived from an EMBL/GenBank/DDBJ whole genome shotgun (WGS) entry which is preliminary data.</text>
</comment>
<reference evidence="3 4" key="1">
    <citation type="submission" date="2016-11" db="EMBL/GenBank/DDBJ databases">
        <title>The macronuclear genome of Stentor coeruleus: a giant cell with tiny introns.</title>
        <authorList>
            <person name="Slabodnick M."/>
            <person name="Ruby J.G."/>
            <person name="Reiff S.B."/>
            <person name="Swart E.C."/>
            <person name="Gosai S."/>
            <person name="Prabakaran S."/>
            <person name="Witkowska E."/>
            <person name="Larue G.E."/>
            <person name="Fisher S."/>
            <person name="Freeman R.M."/>
            <person name="Gunawardena J."/>
            <person name="Chu W."/>
            <person name="Stover N.A."/>
            <person name="Gregory B.D."/>
            <person name="Nowacki M."/>
            <person name="Derisi J."/>
            <person name="Roy S.W."/>
            <person name="Marshall W.F."/>
            <person name="Sood P."/>
        </authorList>
    </citation>
    <scope>NUCLEOTIDE SEQUENCE [LARGE SCALE GENOMIC DNA]</scope>
    <source>
        <strain evidence="3">WM001</strain>
    </source>
</reference>
<feature type="compositionally biased region" description="Basic and acidic residues" evidence="1">
    <location>
        <begin position="185"/>
        <end position="196"/>
    </location>
</feature>
<feature type="transmembrane region" description="Helical" evidence="2">
    <location>
        <begin position="12"/>
        <end position="32"/>
    </location>
</feature>
<feature type="transmembrane region" description="Helical" evidence="2">
    <location>
        <begin position="145"/>
        <end position="164"/>
    </location>
</feature>
<accession>A0A1R2CQA9</accession>
<keyword evidence="2" id="KW-0812">Transmembrane</keyword>
<feature type="transmembrane region" description="Helical" evidence="2">
    <location>
        <begin position="104"/>
        <end position="125"/>
    </location>
</feature>
<evidence type="ECO:0000313" key="4">
    <source>
        <dbReference type="Proteomes" id="UP000187209"/>
    </source>
</evidence>
<organism evidence="3 4">
    <name type="scientific">Stentor coeruleus</name>
    <dbReference type="NCBI Taxonomy" id="5963"/>
    <lineage>
        <taxon>Eukaryota</taxon>
        <taxon>Sar</taxon>
        <taxon>Alveolata</taxon>
        <taxon>Ciliophora</taxon>
        <taxon>Postciliodesmatophora</taxon>
        <taxon>Heterotrichea</taxon>
        <taxon>Heterotrichida</taxon>
        <taxon>Stentoridae</taxon>
        <taxon>Stentor</taxon>
    </lineage>
</organism>
<keyword evidence="2" id="KW-0472">Membrane</keyword>
<feature type="region of interest" description="Disordered" evidence="1">
    <location>
        <begin position="185"/>
        <end position="226"/>
    </location>
</feature>